<feature type="binding site" evidence="5">
    <location>
        <position position="196"/>
    </location>
    <ligand>
        <name>biotin</name>
        <dbReference type="ChEBI" id="CHEBI:57586"/>
    </ligand>
</feature>
<gene>
    <name evidence="5" type="primary">birA</name>
    <name evidence="7" type="ORF">SAMN03080599_00007</name>
</gene>
<dbReference type="InterPro" id="IPR003142">
    <property type="entry name" value="BPL_C"/>
</dbReference>
<dbReference type="GO" id="GO:0005737">
    <property type="term" value="C:cytoplasm"/>
    <property type="evidence" value="ECO:0007669"/>
    <property type="project" value="TreeGrafter"/>
</dbReference>
<dbReference type="Pfam" id="PF08279">
    <property type="entry name" value="HTH_11"/>
    <property type="match status" value="1"/>
</dbReference>
<keyword evidence="5" id="KW-0678">Repressor</keyword>
<dbReference type="InterPro" id="IPR004408">
    <property type="entry name" value="Biotin_CoA_COase_ligase"/>
</dbReference>
<feature type="binding site" evidence="5">
    <location>
        <begin position="129"/>
        <end position="131"/>
    </location>
    <ligand>
        <name>biotin</name>
        <dbReference type="ChEBI" id="CHEBI:57586"/>
    </ligand>
</feature>
<keyword evidence="4 5" id="KW-0092">Biotin</keyword>
<evidence type="ECO:0000259" key="6">
    <source>
        <dbReference type="PROSITE" id="PS51733"/>
    </source>
</evidence>
<dbReference type="GO" id="GO:0004077">
    <property type="term" value="F:biotin--[biotin carboxyl-carrier protein] ligase activity"/>
    <property type="evidence" value="ECO:0007669"/>
    <property type="project" value="UniProtKB-UniRule"/>
</dbReference>
<dbReference type="EC" id="6.3.4.15" evidence="5"/>
<accession>A0A1G5RPQ6</accession>
<name>A0A1G5RPQ6_9FIRM</name>
<dbReference type="GO" id="GO:0005524">
    <property type="term" value="F:ATP binding"/>
    <property type="evidence" value="ECO:0007669"/>
    <property type="project" value="UniProtKB-UniRule"/>
</dbReference>
<dbReference type="Pfam" id="PF02237">
    <property type="entry name" value="BPL_C"/>
    <property type="match status" value="1"/>
</dbReference>
<dbReference type="STRING" id="1120920.SAMN03080599_00007"/>
<keyword evidence="2 5" id="KW-0547">Nucleotide-binding</keyword>
<dbReference type="CDD" id="cd16442">
    <property type="entry name" value="BPL"/>
    <property type="match status" value="1"/>
</dbReference>
<dbReference type="EMBL" id="FMWL01000001">
    <property type="protein sequence ID" value="SCZ75976.1"/>
    <property type="molecule type" value="Genomic_DNA"/>
</dbReference>
<dbReference type="InterPro" id="IPR008988">
    <property type="entry name" value="Transcriptional_repressor_C"/>
</dbReference>
<dbReference type="GO" id="GO:0009249">
    <property type="term" value="P:protein lipoylation"/>
    <property type="evidence" value="ECO:0007669"/>
    <property type="project" value="UniProtKB-ARBA"/>
</dbReference>
<evidence type="ECO:0000256" key="5">
    <source>
        <dbReference type="HAMAP-Rule" id="MF_00978"/>
    </source>
</evidence>
<dbReference type="Proteomes" id="UP000199208">
    <property type="component" value="Unassembled WGS sequence"/>
</dbReference>
<comment type="catalytic activity">
    <reaction evidence="5">
        <text>biotin + L-lysyl-[protein] + ATP = N(6)-biotinyl-L-lysyl-[protein] + AMP + diphosphate + H(+)</text>
        <dbReference type="Rhea" id="RHEA:11756"/>
        <dbReference type="Rhea" id="RHEA-COMP:9752"/>
        <dbReference type="Rhea" id="RHEA-COMP:10505"/>
        <dbReference type="ChEBI" id="CHEBI:15378"/>
        <dbReference type="ChEBI" id="CHEBI:29969"/>
        <dbReference type="ChEBI" id="CHEBI:30616"/>
        <dbReference type="ChEBI" id="CHEBI:33019"/>
        <dbReference type="ChEBI" id="CHEBI:57586"/>
        <dbReference type="ChEBI" id="CHEBI:83144"/>
        <dbReference type="ChEBI" id="CHEBI:456215"/>
        <dbReference type="EC" id="6.3.4.15"/>
    </reaction>
</comment>
<dbReference type="Pfam" id="PF03099">
    <property type="entry name" value="BPL_LplA_LipB"/>
    <property type="match status" value="1"/>
</dbReference>
<dbReference type="Gene3D" id="3.30.930.10">
    <property type="entry name" value="Bira Bifunctional Protein, Domain 2"/>
    <property type="match status" value="1"/>
</dbReference>
<dbReference type="GO" id="GO:0016740">
    <property type="term" value="F:transferase activity"/>
    <property type="evidence" value="ECO:0007669"/>
    <property type="project" value="UniProtKB-ARBA"/>
</dbReference>
<evidence type="ECO:0000256" key="3">
    <source>
        <dbReference type="ARBA" id="ARBA00022840"/>
    </source>
</evidence>
<keyword evidence="8" id="KW-1185">Reference proteome</keyword>
<comment type="function">
    <text evidence="5">Acts both as a biotin--[acetyl-CoA-carboxylase] ligase and a repressor.</text>
</comment>
<dbReference type="Gene3D" id="2.30.30.100">
    <property type="match status" value="1"/>
</dbReference>
<dbReference type="InterPro" id="IPR004143">
    <property type="entry name" value="BPL_LPL_catalytic"/>
</dbReference>
<dbReference type="InterPro" id="IPR045864">
    <property type="entry name" value="aa-tRNA-synth_II/BPL/LPL"/>
</dbReference>
<dbReference type="AlphaFoldDB" id="A0A1G5RPQ6"/>
<dbReference type="Gene3D" id="1.10.10.10">
    <property type="entry name" value="Winged helix-like DNA-binding domain superfamily/Winged helix DNA-binding domain"/>
    <property type="match status" value="1"/>
</dbReference>
<dbReference type="OrthoDB" id="9807064at2"/>
<dbReference type="InterPro" id="IPR030855">
    <property type="entry name" value="Bifunct_BirA"/>
</dbReference>
<feature type="domain" description="BPL/LPL catalytic" evidence="6">
    <location>
        <begin position="81"/>
        <end position="267"/>
    </location>
</feature>
<keyword evidence="5" id="KW-0238">DNA-binding</keyword>
<dbReference type="SUPFAM" id="SSF55681">
    <property type="entry name" value="Class II aaRS and biotin synthetases"/>
    <property type="match status" value="1"/>
</dbReference>
<dbReference type="PROSITE" id="PS51733">
    <property type="entry name" value="BPL_LPL_CATALYTIC"/>
    <property type="match status" value="1"/>
</dbReference>
<keyword evidence="3 5" id="KW-0067">ATP-binding</keyword>
<dbReference type="NCBIfam" id="TIGR00121">
    <property type="entry name" value="birA_ligase"/>
    <property type="match status" value="1"/>
</dbReference>
<evidence type="ECO:0000313" key="7">
    <source>
        <dbReference type="EMBL" id="SCZ75976.1"/>
    </source>
</evidence>
<keyword evidence="1 5" id="KW-0436">Ligase</keyword>
<dbReference type="SUPFAM" id="SSF46785">
    <property type="entry name" value="Winged helix' DNA-binding domain"/>
    <property type="match status" value="1"/>
</dbReference>
<sequence>MLEVWTKAGDRLKSKVLELLRAHKGKPVSGQEISGKFGVSRTAVWKAIEALRTEGYIIKSSPRLGYELAEEPDILGPTGIMAIAAASGYLDDGRFYPQIDSTNSEAKRFAEDHPGQSALFVAEEQTAGRGRLGRQWMSEQGTGLYLSLLIRPEIEPSRASLVTQVAAVATAEAVEAVTGLEAQIKWPNDLIVDGKKVCGILAELSAEMTAVNYLVVGIGINVNQSDLPGEIQDKASSLRRLTGRKIDRQTLLRAVVERFGHYLGALQDDALLERMHQVYRLKSATLGKEVRLLGKADRTARVLDITKEGELLVIYPNGERERIHFGEVSVRGLDFYA</sequence>
<evidence type="ECO:0000313" key="8">
    <source>
        <dbReference type="Proteomes" id="UP000199208"/>
    </source>
</evidence>
<comment type="similarity">
    <text evidence="5">Belongs to the biotin--protein ligase family.</text>
</comment>
<reference evidence="7 8" key="1">
    <citation type="submission" date="2016-10" db="EMBL/GenBank/DDBJ databases">
        <authorList>
            <person name="de Groot N.N."/>
        </authorList>
    </citation>
    <scope>NUCLEOTIDE SEQUENCE [LARGE SCALE GENOMIC DNA]</scope>
    <source>
        <strain evidence="7 8">DSM 2784</strain>
    </source>
</reference>
<dbReference type="InterPro" id="IPR013196">
    <property type="entry name" value="HTH_11"/>
</dbReference>
<organism evidence="7 8">
    <name type="scientific">Acidaminobacter hydrogenoformans DSM 2784</name>
    <dbReference type="NCBI Taxonomy" id="1120920"/>
    <lineage>
        <taxon>Bacteria</taxon>
        <taxon>Bacillati</taxon>
        <taxon>Bacillota</taxon>
        <taxon>Clostridia</taxon>
        <taxon>Peptostreptococcales</taxon>
        <taxon>Acidaminobacteraceae</taxon>
        <taxon>Acidaminobacter</taxon>
    </lineage>
</organism>
<dbReference type="SUPFAM" id="SSF50037">
    <property type="entry name" value="C-terminal domain of transcriptional repressors"/>
    <property type="match status" value="1"/>
</dbReference>
<proteinExistence type="inferred from homology"/>
<dbReference type="HAMAP" id="MF_00978">
    <property type="entry name" value="Bifunct_BirA"/>
    <property type="match status" value="1"/>
</dbReference>
<dbReference type="InterPro" id="IPR036388">
    <property type="entry name" value="WH-like_DNA-bd_sf"/>
</dbReference>
<keyword evidence="5" id="KW-0804">Transcription</keyword>
<dbReference type="GO" id="GO:0003677">
    <property type="term" value="F:DNA binding"/>
    <property type="evidence" value="ECO:0007669"/>
    <property type="project" value="UniProtKB-UniRule"/>
</dbReference>
<feature type="binding site" evidence="5">
    <location>
        <begin position="101"/>
        <end position="103"/>
    </location>
    <ligand>
        <name>biotin</name>
        <dbReference type="ChEBI" id="CHEBI:57586"/>
    </ligand>
</feature>
<dbReference type="GO" id="GO:0006355">
    <property type="term" value="P:regulation of DNA-templated transcription"/>
    <property type="evidence" value="ECO:0007669"/>
    <property type="project" value="UniProtKB-UniRule"/>
</dbReference>
<evidence type="ECO:0000256" key="2">
    <source>
        <dbReference type="ARBA" id="ARBA00022741"/>
    </source>
</evidence>
<dbReference type="PANTHER" id="PTHR12835:SF5">
    <property type="entry name" value="BIOTIN--PROTEIN LIGASE"/>
    <property type="match status" value="1"/>
</dbReference>
<dbReference type="InterPro" id="IPR036390">
    <property type="entry name" value="WH_DNA-bd_sf"/>
</dbReference>
<keyword evidence="5" id="KW-0805">Transcription regulation</keyword>
<evidence type="ECO:0000256" key="1">
    <source>
        <dbReference type="ARBA" id="ARBA00022598"/>
    </source>
</evidence>
<feature type="DNA-binding region" description="H-T-H motif" evidence="5">
    <location>
        <begin position="30"/>
        <end position="49"/>
    </location>
</feature>
<dbReference type="PANTHER" id="PTHR12835">
    <property type="entry name" value="BIOTIN PROTEIN LIGASE"/>
    <property type="match status" value="1"/>
</dbReference>
<protein>
    <recommendedName>
        <fullName evidence="5">Bifunctional ligase/repressor BirA</fullName>
    </recommendedName>
    <alternativeName>
        <fullName evidence="5">Biotin--[acetyl-CoA-carboxylase] ligase</fullName>
        <ecNumber evidence="5">6.3.4.15</ecNumber>
    </alternativeName>
    <alternativeName>
        <fullName evidence="5">Biotin--protein ligase</fullName>
    </alternativeName>
    <alternativeName>
        <fullName evidence="5">Biotin-[acetyl-CoA carboxylase] synthetase</fullName>
    </alternativeName>
</protein>
<feature type="binding site" evidence="5">
    <location>
        <position position="125"/>
    </location>
    <ligand>
        <name>biotin</name>
        <dbReference type="ChEBI" id="CHEBI:57586"/>
    </ligand>
</feature>
<evidence type="ECO:0000256" key="4">
    <source>
        <dbReference type="ARBA" id="ARBA00023267"/>
    </source>
</evidence>